<dbReference type="HOGENOM" id="CLU_1916198_0_0_6"/>
<dbReference type="eggNOG" id="COG3737">
    <property type="taxonomic scope" value="Bacteria"/>
</dbReference>
<proteinExistence type="predicted"/>
<protein>
    <recommendedName>
        <fullName evidence="3">NADH dehydrogenase [ubiquinone] 1 alpha subcomplex assembly factor 3</fullName>
    </recommendedName>
</protein>
<dbReference type="PANTHER" id="PTHR21192">
    <property type="entry name" value="NUCLEAR PROTEIN E3-3"/>
    <property type="match status" value="1"/>
</dbReference>
<dbReference type="CDD" id="cd00248">
    <property type="entry name" value="Mth938-like"/>
    <property type="match status" value="1"/>
</dbReference>
<dbReference type="EMBL" id="AP009247">
    <property type="protein sequence ID" value="BAF61554.1"/>
    <property type="molecule type" value="Genomic_DNA"/>
</dbReference>
<evidence type="ECO:0008006" key="3">
    <source>
        <dbReference type="Google" id="ProtNLM"/>
    </source>
</evidence>
<dbReference type="AlphaFoldDB" id="A5CWX7"/>
<dbReference type="KEGG" id="vok:COSY_0435"/>
<organism evidence="1 2">
    <name type="scientific">Vesicomyosocius okutanii subsp. Calyptogena okutanii (strain HA)</name>
    <dbReference type="NCBI Taxonomy" id="412965"/>
    <lineage>
        <taxon>Bacteria</taxon>
        <taxon>Pseudomonadati</taxon>
        <taxon>Pseudomonadota</taxon>
        <taxon>Gammaproteobacteria</taxon>
        <taxon>Candidatus Pseudothioglobaceae</taxon>
        <taxon>Candidatus Vesicomyidisocius</taxon>
    </lineage>
</organism>
<dbReference type="InterPro" id="IPR007523">
    <property type="entry name" value="NDUFAF3/AAMDC"/>
</dbReference>
<dbReference type="InterPro" id="IPR036748">
    <property type="entry name" value="MTH938-like_sf"/>
</dbReference>
<reference evidence="2" key="1">
    <citation type="journal article" date="2007" name="Curr. Biol.">
        <title>Reduced genome of the thioautotrophic intracellular symbiont in a deep-sea clam, Calyptogena okutanii.</title>
        <authorList>
            <person name="Kuwahara H."/>
            <person name="Yoshida T."/>
            <person name="Takaki Y."/>
            <person name="Shimamura S."/>
            <person name="Nishi S."/>
            <person name="Harada M."/>
            <person name="Matsuyama K."/>
            <person name="Takishita K."/>
            <person name="Kawato M."/>
            <person name="Uematsu K."/>
            <person name="Fujiwara Y."/>
            <person name="Sato T."/>
            <person name="Kato C."/>
            <person name="Kitagawa M."/>
            <person name="Kato I."/>
            <person name="Maruyama T."/>
        </authorList>
    </citation>
    <scope>NUCLEOTIDE SEQUENCE [LARGE SCALE GENOMIC DNA]</scope>
    <source>
        <strain evidence="2">HA</strain>
    </source>
</reference>
<dbReference type="Gene3D" id="3.40.1230.10">
    <property type="entry name" value="MTH938-like"/>
    <property type="match status" value="1"/>
</dbReference>
<gene>
    <name evidence="1" type="ordered locus">COSY_0435</name>
</gene>
<dbReference type="RefSeq" id="WP_011929824.1">
    <property type="nucleotide sequence ID" value="NC_009465.1"/>
</dbReference>
<dbReference type="PANTHER" id="PTHR21192:SF2">
    <property type="entry name" value="NADH DEHYDROGENASE [UBIQUINONE] 1 ALPHA SUBCOMPLEX ASSEMBLY FACTOR 3"/>
    <property type="match status" value="1"/>
</dbReference>
<dbReference type="Pfam" id="PF04430">
    <property type="entry name" value="DUF498"/>
    <property type="match status" value="1"/>
</dbReference>
<dbReference type="STRING" id="412965.COSY_0435"/>
<sequence length="132" mass="15143">MCFYSSNNRCNTMEFNQQEADYNSIISVKEYHVKLTHIQLKIPCFISCSYYCEININHLNDINKISLFPLSNQDSINLLIIGTGLTHKFLHPKQQIAIRQMGINTEIMNNKSACRSFNLLLSDARSVGLLLL</sequence>
<name>A5CWX7_VESOH</name>
<evidence type="ECO:0000313" key="1">
    <source>
        <dbReference type="EMBL" id="BAF61554.1"/>
    </source>
</evidence>
<dbReference type="Proteomes" id="UP000000247">
    <property type="component" value="Chromosome"/>
</dbReference>
<keyword evidence="2" id="KW-1185">Reference proteome</keyword>
<evidence type="ECO:0000313" key="2">
    <source>
        <dbReference type="Proteomes" id="UP000000247"/>
    </source>
</evidence>
<dbReference type="SUPFAM" id="SSF64076">
    <property type="entry name" value="MTH938-like"/>
    <property type="match status" value="1"/>
</dbReference>
<accession>A5CWX7</accession>